<evidence type="ECO:0000256" key="1">
    <source>
        <dbReference type="ARBA" id="ARBA00004141"/>
    </source>
</evidence>
<evidence type="ECO:0000256" key="4">
    <source>
        <dbReference type="ARBA" id="ARBA00022989"/>
    </source>
</evidence>
<keyword evidence="5 6" id="KW-0472">Membrane</keyword>
<organism evidence="8 9">
    <name type="scientific">Spiribacter aquaticus</name>
    <dbReference type="NCBI Taxonomy" id="1935996"/>
    <lineage>
        <taxon>Bacteria</taxon>
        <taxon>Pseudomonadati</taxon>
        <taxon>Pseudomonadota</taxon>
        <taxon>Gammaproteobacteria</taxon>
        <taxon>Chromatiales</taxon>
        <taxon>Ectothiorhodospiraceae</taxon>
        <taxon>Spiribacter</taxon>
    </lineage>
</organism>
<dbReference type="InterPro" id="IPR050638">
    <property type="entry name" value="AA-Vitamin_Transporters"/>
</dbReference>
<evidence type="ECO:0000256" key="2">
    <source>
        <dbReference type="ARBA" id="ARBA00007362"/>
    </source>
</evidence>
<feature type="transmembrane region" description="Helical" evidence="6">
    <location>
        <begin position="141"/>
        <end position="167"/>
    </location>
</feature>
<feature type="transmembrane region" description="Helical" evidence="6">
    <location>
        <begin position="174"/>
        <end position="195"/>
    </location>
</feature>
<evidence type="ECO:0000256" key="6">
    <source>
        <dbReference type="SAM" id="Phobius"/>
    </source>
</evidence>
<dbReference type="InterPro" id="IPR037185">
    <property type="entry name" value="EmrE-like"/>
</dbReference>
<feature type="domain" description="EamA" evidence="7">
    <location>
        <begin position="203"/>
        <end position="337"/>
    </location>
</feature>
<accession>A0A557RHH7</accession>
<dbReference type="Pfam" id="PF00892">
    <property type="entry name" value="EamA"/>
    <property type="match status" value="2"/>
</dbReference>
<keyword evidence="4 6" id="KW-1133">Transmembrane helix</keyword>
<evidence type="ECO:0000313" key="8">
    <source>
        <dbReference type="EMBL" id="TVO64621.1"/>
    </source>
</evidence>
<evidence type="ECO:0000313" key="9">
    <source>
        <dbReference type="Proteomes" id="UP000316688"/>
    </source>
</evidence>
<feature type="domain" description="EamA" evidence="7">
    <location>
        <begin position="52"/>
        <end position="189"/>
    </location>
</feature>
<evidence type="ECO:0000259" key="7">
    <source>
        <dbReference type="Pfam" id="PF00892"/>
    </source>
</evidence>
<protein>
    <submittedName>
        <fullName evidence="8">EamA family transporter</fullName>
    </submittedName>
</protein>
<keyword evidence="3 6" id="KW-0812">Transmembrane</keyword>
<sequence>MGSMSPATTTTHAPPRGVASGYSVIGADRATGICTGYSPDMPAGHFRFTPGRGMALVAVAALLWSTTGVVSRVLFEQTEISPLMVAFIRLAVAAPLFTAIGLLHQGRGFLRLPPATGHWLLLLGLAQAGFQVGYLSSVEKIGAGLATLIALCLAPVLVALLGTLLLGEALTRRVLTALALAIAGTALLVISPQAMDIGEGLWAGVGYGLFAAGVYAAFTLISRHAADHVHPMQSAALGFGVGALVMVPALSMEGLAPLIETAALTVPALAYLALIPTTLGYVCFFSGLRHTTATISSILVLLEPLGAALLAWALLGEALGPFGLLGAIMLTVAVMGLTVPGFARRLLG</sequence>
<keyword evidence="9" id="KW-1185">Reference proteome</keyword>
<feature type="transmembrane region" description="Helical" evidence="6">
    <location>
        <begin position="201"/>
        <end position="222"/>
    </location>
</feature>
<feature type="transmembrane region" description="Helical" evidence="6">
    <location>
        <begin position="115"/>
        <end position="135"/>
    </location>
</feature>
<dbReference type="InterPro" id="IPR000620">
    <property type="entry name" value="EamA_dom"/>
</dbReference>
<dbReference type="PANTHER" id="PTHR32322:SF2">
    <property type="entry name" value="EAMA DOMAIN-CONTAINING PROTEIN"/>
    <property type="match status" value="1"/>
</dbReference>
<feature type="transmembrane region" description="Helical" evidence="6">
    <location>
        <begin position="54"/>
        <end position="74"/>
    </location>
</feature>
<feature type="transmembrane region" description="Helical" evidence="6">
    <location>
        <begin position="234"/>
        <end position="256"/>
    </location>
</feature>
<comment type="subcellular location">
    <subcellularLocation>
        <location evidence="1">Membrane</location>
        <topology evidence="1">Multi-pass membrane protein</topology>
    </subcellularLocation>
</comment>
<proteinExistence type="inferred from homology"/>
<feature type="transmembrane region" description="Helical" evidence="6">
    <location>
        <begin position="268"/>
        <end position="288"/>
    </location>
</feature>
<gene>
    <name evidence="8" type="ORF">FPL11_08200</name>
</gene>
<reference evidence="8 9" key="1">
    <citation type="submission" date="2019-07" db="EMBL/GenBank/DDBJ databases">
        <title>Reclasification of Spiribacter aquaticus.</title>
        <authorList>
            <person name="Leon M.J."/>
            <person name="Sanchez-Porro C."/>
            <person name="Ventosa A."/>
        </authorList>
    </citation>
    <scope>NUCLEOTIDE SEQUENCE [LARGE SCALE GENOMIC DNA]</scope>
    <source>
        <strain evidence="8 9">SP30</strain>
    </source>
</reference>
<evidence type="ECO:0000256" key="5">
    <source>
        <dbReference type="ARBA" id="ARBA00023136"/>
    </source>
</evidence>
<evidence type="ECO:0000256" key="3">
    <source>
        <dbReference type="ARBA" id="ARBA00022692"/>
    </source>
</evidence>
<dbReference type="AlphaFoldDB" id="A0A557RHH7"/>
<feature type="transmembrane region" description="Helical" evidence="6">
    <location>
        <begin position="295"/>
        <end position="315"/>
    </location>
</feature>
<dbReference type="PANTHER" id="PTHR32322">
    <property type="entry name" value="INNER MEMBRANE TRANSPORTER"/>
    <property type="match status" value="1"/>
</dbReference>
<feature type="transmembrane region" description="Helical" evidence="6">
    <location>
        <begin position="80"/>
        <end position="103"/>
    </location>
</feature>
<comment type="caution">
    <text evidence="8">The sequence shown here is derived from an EMBL/GenBank/DDBJ whole genome shotgun (WGS) entry which is preliminary data.</text>
</comment>
<feature type="transmembrane region" description="Helical" evidence="6">
    <location>
        <begin position="321"/>
        <end position="343"/>
    </location>
</feature>
<dbReference type="EMBL" id="VMKP01000003">
    <property type="protein sequence ID" value="TVO64621.1"/>
    <property type="molecule type" value="Genomic_DNA"/>
</dbReference>
<name>A0A557RHH7_9GAMM</name>
<dbReference type="GO" id="GO:0016020">
    <property type="term" value="C:membrane"/>
    <property type="evidence" value="ECO:0007669"/>
    <property type="project" value="UniProtKB-SubCell"/>
</dbReference>
<dbReference type="SUPFAM" id="SSF103481">
    <property type="entry name" value="Multidrug resistance efflux transporter EmrE"/>
    <property type="match status" value="2"/>
</dbReference>
<dbReference type="Proteomes" id="UP000316688">
    <property type="component" value="Unassembled WGS sequence"/>
</dbReference>
<comment type="similarity">
    <text evidence="2">Belongs to the EamA transporter family.</text>
</comment>